<comment type="caution">
    <text evidence="1">The sequence shown here is derived from an EMBL/GenBank/DDBJ whole genome shotgun (WGS) entry which is preliminary data.</text>
</comment>
<gene>
    <name evidence="1" type="ORF">A2Y75_04395</name>
</gene>
<organism evidence="1 2">
    <name type="scientific">Candidatus Solincola sediminis</name>
    <dbReference type="NCBI Taxonomy" id="1797199"/>
    <lineage>
        <taxon>Bacteria</taxon>
        <taxon>Bacillati</taxon>
        <taxon>Actinomycetota</taxon>
        <taxon>Candidatus Geothermincolia</taxon>
        <taxon>Candidatus Geothermincolales</taxon>
        <taxon>Candidatus Geothermincolaceae</taxon>
        <taxon>Candidatus Solincola</taxon>
    </lineage>
</organism>
<reference evidence="1 2" key="1">
    <citation type="journal article" date="2016" name="Nat. Commun.">
        <title>Thousands of microbial genomes shed light on interconnected biogeochemical processes in an aquifer system.</title>
        <authorList>
            <person name="Anantharaman K."/>
            <person name="Brown C.T."/>
            <person name="Hug L.A."/>
            <person name="Sharon I."/>
            <person name="Castelle C.J."/>
            <person name="Probst A.J."/>
            <person name="Thomas B.C."/>
            <person name="Singh A."/>
            <person name="Wilkins M.J."/>
            <person name="Karaoz U."/>
            <person name="Brodie E.L."/>
            <person name="Williams K.H."/>
            <person name="Hubbard S.S."/>
            <person name="Banfield J.F."/>
        </authorList>
    </citation>
    <scope>NUCLEOTIDE SEQUENCE [LARGE SCALE GENOMIC DNA]</scope>
</reference>
<evidence type="ECO:0000313" key="1">
    <source>
        <dbReference type="EMBL" id="OFW55963.1"/>
    </source>
</evidence>
<evidence type="ECO:0000313" key="2">
    <source>
        <dbReference type="Proteomes" id="UP000177876"/>
    </source>
</evidence>
<protein>
    <submittedName>
        <fullName evidence="1">Uncharacterized protein</fullName>
    </submittedName>
</protein>
<dbReference type="Proteomes" id="UP000177876">
    <property type="component" value="Unassembled WGS sequence"/>
</dbReference>
<proteinExistence type="predicted"/>
<name>A0A1F2WGH9_9ACTN</name>
<dbReference type="AlphaFoldDB" id="A0A1F2WGH9"/>
<sequence length="74" mass="8776">MRNIARNNCQKIKGCPASQYLSCEAFKRGLECWQVDEPRCAVELRFCMQYGCPVYDRYSQEIEHALKDRALERR</sequence>
<dbReference type="EMBL" id="MELK01000050">
    <property type="protein sequence ID" value="OFW55963.1"/>
    <property type="molecule type" value="Genomic_DNA"/>
</dbReference>
<accession>A0A1F2WGH9</accession>